<gene>
    <name evidence="1" type="ORF">GALMADRAFT_146476</name>
</gene>
<accession>A0A067SDZ9</accession>
<sequence length="220" mass="23816">MLNRLNSSSACIPQPGICRLRVIAATHHIHFFHHLCSGGECGFQSPAPSLPSSKLSRVALSSSLSTSSLGGSFDGWPWDMDMNQHQNRRGRAFVTFGCRVFVKSCTAGTASSRAGHDWEGGKNFDLQEDAFEYEYECGKLIRSRARVRHTHIYMYVLAPLAPPLMMRVRVTLNGSGSIPAAAFQVADLVPPAAASSSSFNAVYAPTAYLCSAPLPNPRAV</sequence>
<evidence type="ECO:0000313" key="1">
    <source>
        <dbReference type="EMBL" id="KDR68237.1"/>
    </source>
</evidence>
<dbReference type="HOGENOM" id="CLU_1256100_0_0_1"/>
<protein>
    <submittedName>
        <fullName evidence="1">Uncharacterized protein</fullName>
    </submittedName>
</protein>
<keyword evidence="2" id="KW-1185">Reference proteome</keyword>
<evidence type="ECO:0000313" key="2">
    <source>
        <dbReference type="Proteomes" id="UP000027222"/>
    </source>
</evidence>
<dbReference type="Proteomes" id="UP000027222">
    <property type="component" value="Unassembled WGS sequence"/>
</dbReference>
<dbReference type="AlphaFoldDB" id="A0A067SDZ9"/>
<proteinExistence type="predicted"/>
<name>A0A067SDZ9_GALM3</name>
<reference evidence="2" key="1">
    <citation type="journal article" date="2014" name="Proc. Natl. Acad. Sci. U.S.A.">
        <title>Extensive sampling of basidiomycete genomes demonstrates inadequacy of the white-rot/brown-rot paradigm for wood decay fungi.</title>
        <authorList>
            <person name="Riley R."/>
            <person name="Salamov A.A."/>
            <person name="Brown D.W."/>
            <person name="Nagy L.G."/>
            <person name="Floudas D."/>
            <person name="Held B.W."/>
            <person name="Levasseur A."/>
            <person name="Lombard V."/>
            <person name="Morin E."/>
            <person name="Otillar R."/>
            <person name="Lindquist E.A."/>
            <person name="Sun H."/>
            <person name="LaButti K.M."/>
            <person name="Schmutz J."/>
            <person name="Jabbour D."/>
            <person name="Luo H."/>
            <person name="Baker S.E."/>
            <person name="Pisabarro A.G."/>
            <person name="Walton J.D."/>
            <person name="Blanchette R.A."/>
            <person name="Henrissat B."/>
            <person name="Martin F."/>
            <person name="Cullen D."/>
            <person name="Hibbett D.S."/>
            <person name="Grigoriev I.V."/>
        </authorList>
    </citation>
    <scope>NUCLEOTIDE SEQUENCE [LARGE SCALE GENOMIC DNA]</scope>
    <source>
        <strain evidence="2">CBS 339.88</strain>
    </source>
</reference>
<organism evidence="1 2">
    <name type="scientific">Galerina marginata (strain CBS 339.88)</name>
    <dbReference type="NCBI Taxonomy" id="685588"/>
    <lineage>
        <taxon>Eukaryota</taxon>
        <taxon>Fungi</taxon>
        <taxon>Dikarya</taxon>
        <taxon>Basidiomycota</taxon>
        <taxon>Agaricomycotina</taxon>
        <taxon>Agaricomycetes</taxon>
        <taxon>Agaricomycetidae</taxon>
        <taxon>Agaricales</taxon>
        <taxon>Agaricineae</taxon>
        <taxon>Strophariaceae</taxon>
        <taxon>Galerina</taxon>
    </lineage>
</organism>
<dbReference type="EMBL" id="KL142409">
    <property type="protein sequence ID" value="KDR68237.1"/>
    <property type="molecule type" value="Genomic_DNA"/>
</dbReference>